<evidence type="ECO:0000313" key="15">
    <source>
        <dbReference type="EMBL" id="QVL31984.1"/>
    </source>
</evidence>
<gene>
    <name evidence="15" type="primary">odhB</name>
    <name evidence="15" type="ORF">KIH39_24640</name>
</gene>
<dbReference type="PROSITE" id="PS00189">
    <property type="entry name" value="LIPOYL"/>
    <property type="match status" value="1"/>
</dbReference>
<proteinExistence type="inferred from homology"/>
<comment type="function">
    <text evidence="1 11">E2 component of the 2-oxoglutarate dehydrogenase (OGDH) complex which catalyzes the second step in the conversion of 2-oxoglutarate to succinyl-CoA and CO(2).</text>
</comment>
<dbReference type="RefSeq" id="WP_213496513.1">
    <property type="nucleotide sequence ID" value="NZ_CP074694.1"/>
</dbReference>
<dbReference type="InterPro" id="IPR000089">
    <property type="entry name" value="Biotin_lipoyl"/>
</dbReference>
<evidence type="ECO:0000256" key="8">
    <source>
        <dbReference type="ARBA" id="ARBA00022823"/>
    </source>
</evidence>
<evidence type="ECO:0000256" key="10">
    <source>
        <dbReference type="ARBA" id="ARBA00052761"/>
    </source>
</evidence>
<dbReference type="EC" id="2.3.1.61" evidence="4 11"/>
<keyword evidence="7 11" id="KW-0808">Transferase</keyword>
<dbReference type="GO" id="GO:0004149">
    <property type="term" value="F:dihydrolipoyllysine-residue succinyltransferase activity"/>
    <property type="evidence" value="ECO:0007669"/>
    <property type="project" value="UniProtKB-UniRule"/>
</dbReference>
<accession>A0A8E6ET54</accession>
<evidence type="ECO:0000256" key="11">
    <source>
        <dbReference type="RuleBase" id="RU361138"/>
    </source>
</evidence>
<dbReference type="GO" id="GO:0006099">
    <property type="term" value="P:tricarboxylic acid cycle"/>
    <property type="evidence" value="ECO:0007669"/>
    <property type="project" value="UniProtKB-UniRule"/>
</dbReference>
<dbReference type="InterPro" id="IPR023213">
    <property type="entry name" value="CAT-like_dom_sf"/>
</dbReference>
<dbReference type="SUPFAM" id="SSF47005">
    <property type="entry name" value="Peripheral subunit-binding domain of 2-oxo acid dehydrogenase complex"/>
    <property type="match status" value="1"/>
</dbReference>
<feature type="domain" description="Peripheral subunit-binding (PSBD)" evidence="14">
    <location>
        <begin position="105"/>
        <end position="142"/>
    </location>
</feature>
<dbReference type="PROSITE" id="PS51826">
    <property type="entry name" value="PSBD"/>
    <property type="match status" value="1"/>
</dbReference>
<dbReference type="Pfam" id="PF00198">
    <property type="entry name" value="2-oxoacid_dh"/>
    <property type="match status" value="1"/>
</dbReference>
<feature type="compositionally biased region" description="Pro residues" evidence="12">
    <location>
        <begin position="147"/>
        <end position="157"/>
    </location>
</feature>
<comment type="cofactor">
    <cofactor evidence="11">
        <name>(R)-lipoate</name>
        <dbReference type="ChEBI" id="CHEBI:83088"/>
    </cofactor>
    <text evidence="11">Binds 1 lipoyl cofactor covalently.</text>
</comment>
<evidence type="ECO:0000256" key="4">
    <source>
        <dbReference type="ARBA" id="ARBA00012945"/>
    </source>
</evidence>
<reference evidence="15" key="1">
    <citation type="submission" date="2021-05" db="EMBL/GenBank/DDBJ databases">
        <title>Complete genome sequence of the cellulolytic planctomycete Telmatocola sphagniphila SP2T and characterization of the first cellulase from planctomycetes.</title>
        <authorList>
            <person name="Rakitin A.L."/>
            <person name="Beletsky A.V."/>
            <person name="Naumoff D.G."/>
            <person name="Kulichevskaya I.S."/>
            <person name="Mardanov A.V."/>
            <person name="Ravin N.V."/>
            <person name="Dedysh S.N."/>
        </authorList>
    </citation>
    <scope>NUCLEOTIDE SEQUENCE</scope>
    <source>
        <strain evidence="15">SP2T</strain>
    </source>
</reference>
<dbReference type="AlphaFoldDB" id="A0A8E6ET54"/>
<sequence length="411" mass="44288">MAIEVKVPSVGESVTEGRIARWIKPSGSAVKKDESVMELETDKATAEVPAPASGILNVLVPEGEIVAVGSVVATIDDKPTVNILPPTVTAQVPPAPKLVPAKDTPLSPAAARVAAETGVDPKTVTGTGRDGRIIKEDVVAAANKPAAPVPATPPAKQPPTTVIPPRTTTAVAQTTGDGKPREMRQKMSTIRTRIAQRLVESQQSTATLTTFNEADMTAISEIRNKYKDKYKERHNINLGFMSFFVKASIEALKAFPLVNARIDGNEIVYQNFYDIGVAVSTERGLMVPILRDADKLSFAGIEKKIVEVAVKARDGKISVDDLQGGTFTITNGGIFGSMLSTPILNPPQSAILGMHSIQKRAVVVNDQIVVRPMMYIALSYDHRIIDGREAVQFLVRIKECLENPERLMLEI</sequence>
<dbReference type="InterPro" id="IPR006255">
    <property type="entry name" value="SucB"/>
</dbReference>
<evidence type="ECO:0000256" key="1">
    <source>
        <dbReference type="ARBA" id="ARBA00004052"/>
    </source>
</evidence>
<organism evidence="15 16">
    <name type="scientific">Telmatocola sphagniphila</name>
    <dbReference type="NCBI Taxonomy" id="1123043"/>
    <lineage>
        <taxon>Bacteria</taxon>
        <taxon>Pseudomonadati</taxon>
        <taxon>Planctomycetota</taxon>
        <taxon>Planctomycetia</taxon>
        <taxon>Gemmatales</taxon>
        <taxon>Gemmataceae</taxon>
    </lineage>
</organism>
<dbReference type="Proteomes" id="UP000676194">
    <property type="component" value="Chromosome"/>
</dbReference>
<evidence type="ECO:0000256" key="5">
    <source>
        <dbReference type="ARBA" id="ARBA00019511"/>
    </source>
</evidence>
<dbReference type="EMBL" id="CP074694">
    <property type="protein sequence ID" value="QVL31984.1"/>
    <property type="molecule type" value="Genomic_DNA"/>
</dbReference>
<dbReference type="InterPro" id="IPR050537">
    <property type="entry name" value="2-oxoacid_dehydrogenase"/>
</dbReference>
<dbReference type="InterPro" id="IPR036625">
    <property type="entry name" value="E3-bd_dom_sf"/>
</dbReference>
<keyword evidence="16" id="KW-1185">Reference proteome</keyword>
<comment type="catalytic activity">
    <reaction evidence="10 11">
        <text>N(6)-[(R)-dihydrolipoyl]-L-lysyl-[protein] + succinyl-CoA = N(6)-[(R)-S(8)-succinyldihydrolipoyl]-L-lysyl-[protein] + CoA</text>
        <dbReference type="Rhea" id="RHEA:15213"/>
        <dbReference type="Rhea" id="RHEA-COMP:10475"/>
        <dbReference type="Rhea" id="RHEA-COMP:20092"/>
        <dbReference type="ChEBI" id="CHEBI:57287"/>
        <dbReference type="ChEBI" id="CHEBI:57292"/>
        <dbReference type="ChEBI" id="CHEBI:83100"/>
        <dbReference type="ChEBI" id="CHEBI:83120"/>
        <dbReference type="EC" id="2.3.1.61"/>
    </reaction>
</comment>
<feature type="domain" description="Lipoyl-binding" evidence="13">
    <location>
        <begin position="2"/>
        <end position="76"/>
    </location>
</feature>
<comment type="pathway">
    <text evidence="2 11">Amino-acid degradation; L-lysine degradation via saccharopine pathway; glutaryl-CoA from L-lysine: step 6/6.</text>
</comment>
<dbReference type="KEGG" id="tsph:KIH39_24640"/>
<dbReference type="InterPro" id="IPR004167">
    <property type="entry name" value="PSBD"/>
</dbReference>
<dbReference type="Pfam" id="PF00364">
    <property type="entry name" value="Biotin_lipoyl"/>
    <property type="match status" value="1"/>
</dbReference>
<dbReference type="CDD" id="cd06849">
    <property type="entry name" value="lipoyl_domain"/>
    <property type="match status" value="1"/>
</dbReference>
<dbReference type="InterPro" id="IPR001078">
    <property type="entry name" value="2-oxoacid_DH_actylTfrase"/>
</dbReference>
<dbReference type="Pfam" id="PF02817">
    <property type="entry name" value="E3_binding"/>
    <property type="match status" value="1"/>
</dbReference>
<dbReference type="Gene3D" id="4.10.320.10">
    <property type="entry name" value="E3-binding domain"/>
    <property type="match status" value="1"/>
</dbReference>
<comment type="similarity">
    <text evidence="3 11">Belongs to the 2-oxoacid dehydrogenase family.</text>
</comment>
<dbReference type="SUPFAM" id="SSF51230">
    <property type="entry name" value="Single hybrid motif"/>
    <property type="match status" value="1"/>
</dbReference>
<evidence type="ECO:0000313" key="16">
    <source>
        <dbReference type="Proteomes" id="UP000676194"/>
    </source>
</evidence>
<evidence type="ECO:0000256" key="7">
    <source>
        <dbReference type="ARBA" id="ARBA00022679"/>
    </source>
</evidence>
<dbReference type="PANTHER" id="PTHR43416:SF5">
    <property type="entry name" value="DIHYDROLIPOYLLYSINE-RESIDUE SUCCINYLTRANSFERASE COMPONENT OF 2-OXOGLUTARATE DEHYDROGENASE COMPLEX, MITOCHONDRIAL"/>
    <property type="match status" value="1"/>
</dbReference>
<dbReference type="NCBIfam" id="NF004309">
    <property type="entry name" value="PRK05704.1"/>
    <property type="match status" value="1"/>
</dbReference>
<dbReference type="GO" id="GO:0005829">
    <property type="term" value="C:cytosol"/>
    <property type="evidence" value="ECO:0007669"/>
    <property type="project" value="TreeGrafter"/>
</dbReference>
<evidence type="ECO:0000259" key="14">
    <source>
        <dbReference type="PROSITE" id="PS51826"/>
    </source>
</evidence>
<dbReference type="InterPro" id="IPR003016">
    <property type="entry name" value="2-oxoA_DH_lipoyl-BS"/>
</dbReference>
<keyword evidence="8 11" id="KW-0450">Lipoyl</keyword>
<dbReference type="NCBIfam" id="TIGR01347">
    <property type="entry name" value="sucB"/>
    <property type="match status" value="1"/>
</dbReference>
<feature type="region of interest" description="Disordered" evidence="12">
    <location>
        <begin position="145"/>
        <end position="164"/>
    </location>
</feature>
<dbReference type="GO" id="GO:0045252">
    <property type="term" value="C:oxoglutarate dehydrogenase complex"/>
    <property type="evidence" value="ECO:0007669"/>
    <property type="project" value="UniProtKB-UniRule"/>
</dbReference>
<name>A0A8E6ET54_9BACT</name>
<dbReference type="Gene3D" id="2.40.50.100">
    <property type="match status" value="1"/>
</dbReference>
<dbReference type="Gene3D" id="3.30.559.10">
    <property type="entry name" value="Chloramphenicol acetyltransferase-like domain"/>
    <property type="match status" value="1"/>
</dbReference>
<evidence type="ECO:0000256" key="12">
    <source>
        <dbReference type="SAM" id="MobiDB-lite"/>
    </source>
</evidence>
<evidence type="ECO:0000256" key="9">
    <source>
        <dbReference type="ARBA" id="ARBA00023315"/>
    </source>
</evidence>
<dbReference type="InterPro" id="IPR011053">
    <property type="entry name" value="Single_hybrid_motif"/>
</dbReference>
<evidence type="ECO:0000256" key="2">
    <source>
        <dbReference type="ARBA" id="ARBA00005145"/>
    </source>
</evidence>
<dbReference type="PROSITE" id="PS50968">
    <property type="entry name" value="BIOTINYL_LIPOYL"/>
    <property type="match status" value="1"/>
</dbReference>
<evidence type="ECO:0000259" key="13">
    <source>
        <dbReference type="PROSITE" id="PS50968"/>
    </source>
</evidence>
<dbReference type="FunFam" id="3.30.559.10:FF:000007">
    <property type="entry name" value="Dihydrolipoamide acetyltransferase component of pyruvate dehydrogenase complex"/>
    <property type="match status" value="1"/>
</dbReference>
<evidence type="ECO:0000256" key="3">
    <source>
        <dbReference type="ARBA" id="ARBA00007317"/>
    </source>
</evidence>
<dbReference type="SUPFAM" id="SSF52777">
    <property type="entry name" value="CoA-dependent acyltransferases"/>
    <property type="match status" value="1"/>
</dbReference>
<protein>
    <recommendedName>
        <fullName evidence="5 11">Dihydrolipoyllysine-residue succinyltransferase component of 2-oxoglutarate dehydrogenase complex</fullName>
        <ecNumber evidence="4 11">2.3.1.61</ecNumber>
    </recommendedName>
    <alternativeName>
        <fullName evidence="11">2-oxoglutarate dehydrogenase complex component E2</fullName>
    </alternativeName>
</protein>
<dbReference type="GO" id="GO:0033512">
    <property type="term" value="P:L-lysine catabolic process to acetyl-CoA via saccharopine"/>
    <property type="evidence" value="ECO:0007669"/>
    <property type="project" value="UniProtKB-UniRule"/>
</dbReference>
<dbReference type="UniPathway" id="UPA00868">
    <property type="reaction ID" value="UER00840"/>
</dbReference>
<keyword evidence="9 11" id="KW-0012">Acyltransferase</keyword>
<evidence type="ECO:0000256" key="6">
    <source>
        <dbReference type="ARBA" id="ARBA00022532"/>
    </source>
</evidence>
<dbReference type="PANTHER" id="PTHR43416">
    <property type="entry name" value="DIHYDROLIPOYLLYSINE-RESIDUE SUCCINYLTRANSFERASE COMPONENT OF 2-OXOGLUTARATE DEHYDROGENASE COMPLEX, MITOCHONDRIAL-RELATED"/>
    <property type="match status" value="1"/>
</dbReference>
<keyword evidence="6 11" id="KW-0816">Tricarboxylic acid cycle</keyword>